<reference evidence="1 2" key="1">
    <citation type="journal article" date="2020" name="Genomics">
        <title>Complete, high-quality genomes from long-read metagenomic sequencing of two wolf lichen thalli reveals enigmatic genome architecture.</title>
        <authorList>
            <person name="McKenzie S.K."/>
            <person name="Walston R.F."/>
            <person name="Allen J.L."/>
        </authorList>
    </citation>
    <scope>NUCLEOTIDE SEQUENCE [LARGE SCALE GENOMIC DNA]</scope>
    <source>
        <strain evidence="1">WasteWater2</strain>
    </source>
</reference>
<evidence type="ECO:0000313" key="2">
    <source>
        <dbReference type="Proteomes" id="UP000578531"/>
    </source>
</evidence>
<dbReference type="OrthoDB" id="5363190at2759"/>
<organism evidence="1 2">
    <name type="scientific">Letharia columbiana</name>
    <dbReference type="NCBI Taxonomy" id="112416"/>
    <lineage>
        <taxon>Eukaryota</taxon>
        <taxon>Fungi</taxon>
        <taxon>Dikarya</taxon>
        <taxon>Ascomycota</taxon>
        <taxon>Pezizomycotina</taxon>
        <taxon>Lecanoromycetes</taxon>
        <taxon>OSLEUM clade</taxon>
        <taxon>Lecanoromycetidae</taxon>
        <taxon>Lecanorales</taxon>
        <taxon>Lecanorineae</taxon>
        <taxon>Parmeliaceae</taxon>
        <taxon>Letharia</taxon>
    </lineage>
</organism>
<keyword evidence="2" id="KW-1185">Reference proteome</keyword>
<gene>
    <name evidence="1" type="ORF">HO173_013115</name>
</gene>
<sequence length="244" mass="26984">MFASNSNHRLLPRQLSIQYQDRQIGSEDGGAHQQRDQSYKTSIDALTGEVLLPDGYELAYYTLRRAHDGHLQSFLPVNTGATSVKAVPIDAQLPDIQALEGLQANQEGPESGSLSAKDYFSDCVSKNGSSQALRYTDHCSMTKREAGIHCRSRASREVTNVDVEGGDAQVDTHGQGARFEELNDALYVEPAYKQLCSALHEEKNPNFYMRCAGTHTGSRRTTYRDQIRVRSGVGYPGDLNEIVL</sequence>
<proteinExistence type="predicted"/>
<evidence type="ECO:0000313" key="1">
    <source>
        <dbReference type="EMBL" id="KAF6223870.1"/>
    </source>
</evidence>
<dbReference type="AlphaFoldDB" id="A0A8H6CIA7"/>
<accession>A0A8H6CIA7</accession>
<comment type="caution">
    <text evidence="1">The sequence shown here is derived from an EMBL/GenBank/DDBJ whole genome shotgun (WGS) entry which is preliminary data.</text>
</comment>
<protein>
    <submittedName>
        <fullName evidence="1">Uncharacterized protein</fullName>
    </submittedName>
</protein>
<name>A0A8H6CIA7_9LECA</name>
<dbReference type="EMBL" id="JACCJC010000130">
    <property type="protein sequence ID" value="KAF6223870.1"/>
    <property type="molecule type" value="Genomic_DNA"/>
</dbReference>
<dbReference type="Proteomes" id="UP000578531">
    <property type="component" value="Unassembled WGS sequence"/>
</dbReference>
<dbReference type="RefSeq" id="XP_037158182.1">
    <property type="nucleotide sequence ID" value="XM_037314940.1"/>
</dbReference>
<dbReference type="GeneID" id="59294743"/>